<feature type="compositionally biased region" description="Acidic residues" evidence="1">
    <location>
        <begin position="286"/>
        <end position="298"/>
    </location>
</feature>
<protein>
    <recommendedName>
        <fullName evidence="2">SET domain-containing protein</fullName>
    </recommendedName>
</protein>
<evidence type="ECO:0000259" key="2">
    <source>
        <dbReference type="Pfam" id="PF00856"/>
    </source>
</evidence>
<dbReference type="SUPFAM" id="SSF82199">
    <property type="entry name" value="SET domain"/>
    <property type="match status" value="1"/>
</dbReference>
<dbReference type="InterPro" id="IPR046341">
    <property type="entry name" value="SET_dom_sf"/>
</dbReference>
<accession>A0A7S0T9Y1</accession>
<name>A0A7S0T9Y1_9STRA</name>
<dbReference type="InterPro" id="IPR001214">
    <property type="entry name" value="SET_dom"/>
</dbReference>
<evidence type="ECO:0000313" key="3">
    <source>
        <dbReference type="EMBL" id="CAD8728182.1"/>
    </source>
</evidence>
<sequence>MKTEKECFLGFEDPSLKLRELWYRWKALEVWIELAIRPKNLHPDDRCVLVNDDGNQDDESCVDDLGLLKRQCLHVQSLFNAHLATLKVEKTCWESSLVVKPSQIPGAGMGLYFQPPAMQEVEQQYQNLSESVSSNTNVEKICVLPSGSTVCYYTGHVHTHSSASTLTDKSYLMWIRGNTLVDPRCLSHIQARYMNDPLNDKLVNCAYDPRKTLNNGNITPHEDTIRTSVVTTRDIQPGEELFVRYGDVYWDQQPIVGRRFVLDSSGKHSGANKNNEEEFGDSSLCNEDENSEDDEGYLDETFPFSPLFQSKLSKPILWENGGSGSMKV</sequence>
<organism evidence="3">
    <name type="scientific">Pseudo-nitzschia delicatissima</name>
    <dbReference type="NCBI Taxonomy" id="44447"/>
    <lineage>
        <taxon>Eukaryota</taxon>
        <taxon>Sar</taxon>
        <taxon>Stramenopiles</taxon>
        <taxon>Ochrophyta</taxon>
        <taxon>Bacillariophyta</taxon>
        <taxon>Bacillariophyceae</taxon>
        <taxon>Bacillariophycidae</taxon>
        <taxon>Bacillariales</taxon>
        <taxon>Bacillariaceae</taxon>
        <taxon>Pseudo-nitzschia</taxon>
    </lineage>
</organism>
<feature type="region of interest" description="Disordered" evidence="1">
    <location>
        <begin position="267"/>
        <end position="300"/>
    </location>
</feature>
<evidence type="ECO:0000256" key="1">
    <source>
        <dbReference type="SAM" id="MobiDB-lite"/>
    </source>
</evidence>
<reference evidence="3" key="1">
    <citation type="submission" date="2021-01" db="EMBL/GenBank/DDBJ databases">
        <authorList>
            <person name="Corre E."/>
            <person name="Pelletier E."/>
            <person name="Niang G."/>
            <person name="Scheremetjew M."/>
            <person name="Finn R."/>
            <person name="Kale V."/>
            <person name="Holt S."/>
            <person name="Cochrane G."/>
            <person name="Meng A."/>
            <person name="Brown T."/>
            <person name="Cohen L."/>
        </authorList>
    </citation>
    <scope>NUCLEOTIDE SEQUENCE</scope>
    <source>
        <strain evidence="3">B596</strain>
    </source>
</reference>
<gene>
    <name evidence="3" type="ORF">PDEL0327_LOCUS117</name>
</gene>
<proteinExistence type="predicted"/>
<feature type="domain" description="SET" evidence="2">
    <location>
        <begin position="144"/>
        <end position="246"/>
    </location>
</feature>
<dbReference type="EMBL" id="HBFG01000175">
    <property type="protein sequence ID" value="CAD8728182.1"/>
    <property type="molecule type" value="Transcribed_RNA"/>
</dbReference>
<dbReference type="Gene3D" id="2.170.270.10">
    <property type="entry name" value="SET domain"/>
    <property type="match status" value="1"/>
</dbReference>
<dbReference type="Pfam" id="PF00856">
    <property type="entry name" value="SET"/>
    <property type="match status" value="1"/>
</dbReference>
<dbReference type="AlphaFoldDB" id="A0A7S0T9Y1"/>